<dbReference type="InterPro" id="IPR054708">
    <property type="entry name" value="MTPAP-like_central"/>
</dbReference>
<dbReference type="AlphaFoldDB" id="A0A6A6I218"/>
<feature type="compositionally biased region" description="Pro residues" evidence="10">
    <location>
        <begin position="352"/>
        <end position="365"/>
    </location>
</feature>
<feature type="domain" description="Poly(A) RNA polymerase mitochondrial-like central palm" evidence="12">
    <location>
        <begin position="212"/>
        <end position="328"/>
    </location>
</feature>
<feature type="compositionally biased region" description="Basic and acidic residues" evidence="10">
    <location>
        <begin position="752"/>
        <end position="772"/>
    </location>
</feature>
<feature type="domain" description="Poly(A) RNA polymerase mitochondrial-like central palm" evidence="12">
    <location>
        <begin position="465"/>
        <end position="493"/>
    </location>
</feature>
<feature type="domain" description="PAP-associated" evidence="11">
    <location>
        <begin position="602"/>
        <end position="682"/>
    </location>
</feature>
<feature type="region of interest" description="Disordered" evidence="10">
    <location>
        <begin position="726"/>
        <end position="779"/>
    </location>
</feature>
<comment type="cofactor">
    <cofactor evidence="2">
        <name>Mg(2+)</name>
        <dbReference type="ChEBI" id="CHEBI:18420"/>
    </cofactor>
</comment>
<keyword evidence="14" id="KW-1185">Reference proteome</keyword>
<dbReference type="GO" id="GO:1990817">
    <property type="term" value="F:poly(A) RNA polymerase activity"/>
    <property type="evidence" value="ECO:0007669"/>
    <property type="project" value="UniProtKB-EC"/>
</dbReference>
<feature type="compositionally biased region" description="Polar residues" evidence="10">
    <location>
        <begin position="24"/>
        <end position="36"/>
    </location>
</feature>
<evidence type="ECO:0000256" key="5">
    <source>
        <dbReference type="ARBA" id="ARBA00012388"/>
    </source>
</evidence>
<feature type="compositionally biased region" description="Polar residues" evidence="10">
    <location>
        <begin position="399"/>
        <end position="410"/>
    </location>
</feature>
<dbReference type="Gene3D" id="1.10.1410.10">
    <property type="match status" value="1"/>
</dbReference>
<evidence type="ECO:0000256" key="8">
    <source>
        <dbReference type="ARBA" id="ARBA00022723"/>
    </source>
</evidence>
<dbReference type="SUPFAM" id="SSF81631">
    <property type="entry name" value="PAP/OAS1 substrate-binding domain"/>
    <property type="match status" value="1"/>
</dbReference>
<evidence type="ECO:0000313" key="14">
    <source>
        <dbReference type="Proteomes" id="UP000800094"/>
    </source>
</evidence>
<evidence type="ECO:0000256" key="9">
    <source>
        <dbReference type="ARBA" id="ARBA00022842"/>
    </source>
</evidence>
<dbReference type="InterPro" id="IPR002058">
    <property type="entry name" value="PAP_assoc"/>
</dbReference>
<dbReference type="Proteomes" id="UP000800094">
    <property type="component" value="Unassembled WGS sequence"/>
</dbReference>
<dbReference type="EC" id="2.7.7.19" evidence="5"/>
<dbReference type="PANTHER" id="PTHR12271:SF40">
    <property type="entry name" value="POLY(A) RNA POLYMERASE GLD2"/>
    <property type="match status" value="1"/>
</dbReference>
<keyword evidence="9" id="KW-0460">Magnesium</keyword>
<dbReference type="Pfam" id="PF22600">
    <property type="entry name" value="MTPAP-like_central"/>
    <property type="match status" value="2"/>
</dbReference>
<dbReference type="GeneID" id="54583306"/>
<evidence type="ECO:0000256" key="7">
    <source>
        <dbReference type="ARBA" id="ARBA00022679"/>
    </source>
</evidence>
<accession>A0A6A6I218</accession>
<dbReference type="PANTHER" id="PTHR12271">
    <property type="entry name" value="POLY A POLYMERASE CID PAP -RELATED"/>
    <property type="match status" value="1"/>
</dbReference>
<dbReference type="GO" id="GO:0031123">
    <property type="term" value="P:RNA 3'-end processing"/>
    <property type="evidence" value="ECO:0007669"/>
    <property type="project" value="TreeGrafter"/>
</dbReference>
<evidence type="ECO:0000256" key="6">
    <source>
        <dbReference type="ARBA" id="ARBA00022490"/>
    </source>
</evidence>
<gene>
    <name evidence="13" type="ORF">BU26DRAFT_523163</name>
</gene>
<evidence type="ECO:0000256" key="3">
    <source>
        <dbReference type="ARBA" id="ARBA00004496"/>
    </source>
</evidence>
<comment type="subcellular location">
    <subcellularLocation>
        <location evidence="3">Cytoplasm</location>
    </subcellularLocation>
</comment>
<organism evidence="13 14">
    <name type="scientific">Trematosphaeria pertusa</name>
    <dbReference type="NCBI Taxonomy" id="390896"/>
    <lineage>
        <taxon>Eukaryota</taxon>
        <taxon>Fungi</taxon>
        <taxon>Dikarya</taxon>
        <taxon>Ascomycota</taxon>
        <taxon>Pezizomycotina</taxon>
        <taxon>Dothideomycetes</taxon>
        <taxon>Pleosporomycetidae</taxon>
        <taxon>Pleosporales</taxon>
        <taxon>Massarineae</taxon>
        <taxon>Trematosphaeriaceae</taxon>
        <taxon>Trematosphaeria</taxon>
    </lineage>
</organism>
<evidence type="ECO:0000259" key="12">
    <source>
        <dbReference type="Pfam" id="PF22600"/>
    </source>
</evidence>
<dbReference type="SUPFAM" id="SSF81301">
    <property type="entry name" value="Nucleotidyltransferase"/>
    <property type="match status" value="1"/>
</dbReference>
<evidence type="ECO:0000313" key="13">
    <source>
        <dbReference type="EMBL" id="KAF2244515.1"/>
    </source>
</evidence>
<feature type="compositionally biased region" description="Polar residues" evidence="10">
    <location>
        <begin position="160"/>
        <end position="175"/>
    </location>
</feature>
<feature type="compositionally biased region" description="Polar residues" evidence="10">
    <location>
        <begin position="382"/>
        <end position="393"/>
    </location>
</feature>
<sequence>MDEPSAQDGASLEDQLRKMILGNVTISDGPANQQAPAQDHHQQRPRGRGRGSSFRGRGREGRNAPAQAGRGQQSSVSMAATHGNRGEQQQSFPRLGGAHVSPHTAADPSHTSPEGSRTKPMPSNRQRGPRPPRPPQAHSQTQQAGLPPTSQPPKILQRPHNITNADNQDGSSKAPASQYPPRQYAPARPQYMNQPMENILCQINYLDQLASQEVSKVEITLTELEEKETFRKHLEDICQKAFAENYSGDIATISLVGFGSLASGFATPGSDMDLAIVPEWKDPSRAQEIGIDRDIPRLLERAILDANMGARLLTRTRVPVLKVCQNPTEELYQALFKERSKWDGLPEEEKYPPPVAPPEPSPVPKPLVEVDGEKSPKLMHHPQNQGFGAQQGSEDVGSSKKSQSEMQETIGSIGADTSLKSATGKSKENDNGTGNRSENGVTKEQHHRNVKPWLREKIKGPLDFPKTGVGIQCDVNFENPLGIHNTHLLRCYSLCDPRVRPMVLFVKAWAKRRKINSSYSGTLSSYGWVLMVLHYLVNIAQPPVCPNLQLSWRPPVTTLDAESLAQMFKETMIAGYAVRFWRNEQEIVQAAQSGQLTRNQQSVGALLRGFFQYYASVPPGFMYGPRPPSFYWTNEVLSLRTPGGIRPKAEKGWTGAKTTYAGGKEVRNRYLFAIEDPFELDHNVARTVTHNGIVAIRDEFRRAWRILSAIGRNQQPEGNVFDEVIEEVPPPTPGKPEPELQKPMTMENVPADSDRSATADADERHNETKTHGNIEGTAG</sequence>
<evidence type="ECO:0000259" key="11">
    <source>
        <dbReference type="Pfam" id="PF03828"/>
    </source>
</evidence>
<dbReference type="GO" id="GO:0050265">
    <property type="term" value="F:RNA uridylyltransferase activity"/>
    <property type="evidence" value="ECO:0007669"/>
    <property type="project" value="TreeGrafter"/>
</dbReference>
<dbReference type="GO" id="GO:0010605">
    <property type="term" value="P:negative regulation of macromolecule metabolic process"/>
    <property type="evidence" value="ECO:0007669"/>
    <property type="project" value="UniProtKB-ARBA"/>
</dbReference>
<dbReference type="RefSeq" id="XP_033679519.1">
    <property type="nucleotide sequence ID" value="XM_033829976.1"/>
</dbReference>
<evidence type="ECO:0000256" key="2">
    <source>
        <dbReference type="ARBA" id="ARBA00001946"/>
    </source>
</evidence>
<dbReference type="GO" id="GO:0005737">
    <property type="term" value="C:cytoplasm"/>
    <property type="evidence" value="ECO:0007669"/>
    <property type="project" value="UniProtKB-SubCell"/>
</dbReference>
<evidence type="ECO:0000256" key="4">
    <source>
        <dbReference type="ARBA" id="ARBA00008593"/>
    </source>
</evidence>
<feature type="region of interest" description="Disordered" evidence="10">
    <location>
        <begin position="343"/>
        <end position="454"/>
    </location>
</feature>
<dbReference type="OrthoDB" id="407432at2759"/>
<feature type="compositionally biased region" description="Polar residues" evidence="10">
    <location>
        <begin position="431"/>
        <end position="442"/>
    </location>
</feature>
<protein>
    <recommendedName>
        <fullName evidence="5">polynucleotide adenylyltransferase</fullName>
        <ecNumber evidence="5">2.7.7.19</ecNumber>
    </recommendedName>
</protein>
<dbReference type="Gene3D" id="3.30.460.10">
    <property type="entry name" value="Beta Polymerase, domain 2"/>
    <property type="match status" value="1"/>
</dbReference>
<dbReference type="Pfam" id="PF03828">
    <property type="entry name" value="PAP_assoc"/>
    <property type="match status" value="1"/>
</dbReference>
<feature type="region of interest" description="Disordered" evidence="10">
    <location>
        <begin position="1"/>
        <end position="188"/>
    </location>
</feature>
<dbReference type="EMBL" id="ML987203">
    <property type="protein sequence ID" value="KAF2244515.1"/>
    <property type="molecule type" value="Genomic_DNA"/>
</dbReference>
<keyword evidence="7" id="KW-0808">Transferase</keyword>
<reference evidence="13" key="1">
    <citation type="journal article" date="2020" name="Stud. Mycol.">
        <title>101 Dothideomycetes genomes: a test case for predicting lifestyles and emergence of pathogens.</title>
        <authorList>
            <person name="Haridas S."/>
            <person name="Albert R."/>
            <person name="Binder M."/>
            <person name="Bloem J."/>
            <person name="Labutti K."/>
            <person name="Salamov A."/>
            <person name="Andreopoulos B."/>
            <person name="Baker S."/>
            <person name="Barry K."/>
            <person name="Bills G."/>
            <person name="Bluhm B."/>
            <person name="Cannon C."/>
            <person name="Castanera R."/>
            <person name="Culley D."/>
            <person name="Daum C."/>
            <person name="Ezra D."/>
            <person name="Gonzalez J."/>
            <person name="Henrissat B."/>
            <person name="Kuo A."/>
            <person name="Liang C."/>
            <person name="Lipzen A."/>
            <person name="Lutzoni F."/>
            <person name="Magnuson J."/>
            <person name="Mondo S."/>
            <person name="Nolan M."/>
            <person name="Ohm R."/>
            <person name="Pangilinan J."/>
            <person name="Park H.-J."/>
            <person name="Ramirez L."/>
            <person name="Alfaro M."/>
            <person name="Sun H."/>
            <person name="Tritt A."/>
            <person name="Yoshinaga Y."/>
            <person name="Zwiers L.-H."/>
            <person name="Turgeon B."/>
            <person name="Goodwin S."/>
            <person name="Spatafora J."/>
            <person name="Crous P."/>
            <person name="Grigoriev I."/>
        </authorList>
    </citation>
    <scope>NUCLEOTIDE SEQUENCE</scope>
    <source>
        <strain evidence="13">CBS 122368</strain>
    </source>
</reference>
<name>A0A6A6I218_9PLEO</name>
<proteinExistence type="inferred from homology"/>
<keyword evidence="8" id="KW-0479">Metal-binding</keyword>
<dbReference type="InterPro" id="IPR043519">
    <property type="entry name" value="NT_sf"/>
</dbReference>
<comment type="cofactor">
    <cofactor evidence="1">
        <name>Mn(2+)</name>
        <dbReference type="ChEBI" id="CHEBI:29035"/>
    </cofactor>
</comment>
<evidence type="ECO:0000256" key="1">
    <source>
        <dbReference type="ARBA" id="ARBA00001936"/>
    </source>
</evidence>
<keyword evidence="6" id="KW-0963">Cytoplasm</keyword>
<dbReference type="GO" id="GO:0046872">
    <property type="term" value="F:metal ion binding"/>
    <property type="evidence" value="ECO:0007669"/>
    <property type="project" value="UniProtKB-KW"/>
</dbReference>
<evidence type="ECO:0000256" key="10">
    <source>
        <dbReference type="SAM" id="MobiDB-lite"/>
    </source>
</evidence>
<comment type="similarity">
    <text evidence="4">Belongs to the DNA polymerase type-B-like family.</text>
</comment>